<dbReference type="EMBL" id="JAYMRR010000016">
    <property type="protein sequence ID" value="MFB8752241.1"/>
    <property type="molecule type" value="Genomic_DNA"/>
</dbReference>
<protein>
    <submittedName>
        <fullName evidence="1">Uncharacterized protein</fullName>
    </submittedName>
</protein>
<dbReference type="Proteomes" id="UP001585018">
    <property type="component" value="Unassembled WGS sequence"/>
</dbReference>
<evidence type="ECO:0000313" key="2">
    <source>
        <dbReference type="Proteomes" id="UP001585018"/>
    </source>
</evidence>
<proteinExistence type="predicted"/>
<sequence>MFETIQWRCYARVNDRRGAERVVGRLAARLDRPLRLDTYERYWKYPELAELRLVSPLESFGPEAALLAVLQSAWRIGTPWTLGAPGTDGEFEGIAAVNTGSHFSVPGVEWMEFQATDRQ</sequence>
<name>A0ABV5DI85_9ACTN</name>
<keyword evidence="2" id="KW-1185">Reference proteome</keyword>
<accession>A0ABV5DI85</accession>
<organism evidence="1 2">
    <name type="scientific">Streptomyces parvulus</name>
    <dbReference type="NCBI Taxonomy" id="146923"/>
    <lineage>
        <taxon>Bacteria</taxon>
        <taxon>Bacillati</taxon>
        <taxon>Actinomycetota</taxon>
        <taxon>Actinomycetes</taxon>
        <taxon>Kitasatosporales</taxon>
        <taxon>Streptomycetaceae</taxon>
        <taxon>Streptomyces</taxon>
    </lineage>
</organism>
<dbReference type="RefSeq" id="WP_376719640.1">
    <property type="nucleotide sequence ID" value="NZ_JAYMRR010000016.1"/>
</dbReference>
<comment type="caution">
    <text evidence="1">The sequence shown here is derived from an EMBL/GenBank/DDBJ whole genome shotgun (WGS) entry which is preliminary data.</text>
</comment>
<evidence type="ECO:0000313" key="1">
    <source>
        <dbReference type="EMBL" id="MFB8752241.1"/>
    </source>
</evidence>
<reference evidence="1 2" key="1">
    <citation type="submission" date="2024-01" db="EMBL/GenBank/DDBJ databases">
        <title>Genome mining of biosynthetic gene clusters to explore secondary metabolites of Streptomyces sp.</title>
        <authorList>
            <person name="Baig A."/>
            <person name="Ajitkumar Shintre N."/>
            <person name="Kumar H."/>
            <person name="Anbarasu A."/>
            <person name="Ramaiah S."/>
        </authorList>
    </citation>
    <scope>NUCLEOTIDE SEQUENCE [LARGE SCALE GENOMIC DNA]</scope>
    <source>
        <strain evidence="1 2">A03</strain>
    </source>
</reference>
<gene>
    <name evidence="1" type="ORF">VSS30_25850</name>
</gene>